<proteinExistence type="inferred from homology"/>
<accession>A0A0K1ZKK7</accession>
<dbReference type="PRINTS" id="PR01438">
    <property type="entry name" value="UNVRSLSTRESS"/>
</dbReference>
<dbReference type="EMBL" id="LN899821">
    <property type="protein sequence ID" value="CUV18501.1"/>
    <property type="molecule type" value="Genomic_DNA"/>
</dbReference>
<dbReference type="PANTHER" id="PTHR46268">
    <property type="entry name" value="STRESS RESPONSE PROTEIN NHAX"/>
    <property type="match status" value="1"/>
</dbReference>
<evidence type="ECO:0000313" key="5">
    <source>
        <dbReference type="EMBL" id="CUV18501.1"/>
    </source>
</evidence>
<dbReference type="EMBL" id="LN899827">
    <property type="protein sequence ID" value="CUV44299.1"/>
    <property type="molecule type" value="Genomic_DNA"/>
</dbReference>
<reference evidence="4" key="2">
    <citation type="submission" date="2018-01" db="EMBL/GenBank/DDBJ databases">
        <title>Ralstonia pseudosolanacearum P824 infects blueberry.</title>
        <authorList>
            <person name="Bocsanczy A.M."/>
            <person name="Norman D.J."/>
        </authorList>
    </citation>
    <scope>NUCLEOTIDE SEQUENCE</scope>
    <source>
        <strain evidence="4">P824</strain>
    </source>
</reference>
<evidence type="ECO:0000313" key="6">
    <source>
        <dbReference type="EMBL" id="CUV23637.1"/>
    </source>
</evidence>
<dbReference type="EMBL" id="LN899820">
    <property type="protein sequence ID" value="CUV55383.1"/>
    <property type="molecule type" value="Genomic_DNA"/>
</dbReference>
<evidence type="ECO:0000313" key="8">
    <source>
        <dbReference type="EMBL" id="CUV33445.1"/>
    </source>
</evidence>
<dbReference type="InterPro" id="IPR006016">
    <property type="entry name" value="UspA"/>
</dbReference>
<dbReference type="EMBL" id="LN899825">
    <property type="protein sequence ID" value="CUV33445.1"/>
    <property type="molecule type" value="Genomic_DNA"/>
</dbReference>
<evidence type="ECO:0000313" key="4">
    <source>
        <dbReference type="EMBL" id="AYA46376.1"/>
    </source>
</evidence>
<evidence type="ECO:0000313" key="14">
    <source>
        <dbReference type="Proteomes" id="UP000262427"/>
    </source>
</evidence>
<dbReference type="InterPro" id="IPR006015">
    <property type="entry name" value="Universal_stress_UspA"/>
</dbReference>
<dbReference type="PIRSF" id="PIRSF006276">
    <property type="entry name" value="UspA"/>
    <property type="match status" value="1"/>
</dbReference>
<evidence type="ECO:0000313" key="11">
    <source>
        <dbReference type="EMBL" id="CUV55383.1"/>
    </source>
</evidence>
<evidence type="ECO:0000256" key="2">
    <source>
        <dbReference type="PIRNR" id="PIRNR006276"/>
    </source>
</evidence>
<dbReference type="PANTHER" id="PTHR46268:SF15">
    <property type="entry name" value="UNIVERSAL STRESS PROTEIN HP_0031"/>
    <property type="match status" value="1"/>
</dbReference>
<keyword evidence="2" id="KW-0963">Cytoplasm</keyword>
<feature type="domain" description="UspA" evidence="3">
    <location>
        <begin position="1"/>
        <end position="146"/>
    </location>
</feature>
<evidence type="ECO:0000313" key="12">
    <source>
        <dbReference type="EMBL" id="CUV62322.1"/>
    </source>
</evidence>
<evidence type="ECO:0000256" key="1">
    <source>
        <dbReference type="ARBA" id="ARBA00008791"/>
    </source>
</evidence>
<reference evidence="6" key="1">
    <citation type="submission" date="2015-10" db="EMBL/GenBank/DDBJ databases">
        <authorList>
            <person name="Gilbert D.G."/>
        </authorList>
    </citation>
    <scope>NUCLEOTIDE SEQUENCE</scope>
    <source>
        <strain evidence="6">Phyl III-seqv23</strain>
    </source>
</reference>
<dbReference type="SUPFAM" id="SSF52402">
    <property type="entry name" value="Adenine nucleotide alpha hydrolases-like"/>
    <property type="match status" value="1"/>
</dbReference>
<evidence type="ECO:0000313" key="9">
    <source>
        <dbReference type="EMBL" id="CUV38322.1"/>
    </source>
</evidence>
<dbReference type="EMBL" id="CP085043">
    <property type="protein sequence ID" value="UZF16442.1"/>
    <property type="molecule type" value="Genomic_DNA"/>
</dbReference>
<dbReference type="EMBL" id="LN899822">
    <property type="protein sequence ID" value="CUV62322.1"/>
    <property type="molecule type" value="Genomic_DNA"/>
</dbReference>
<dbReference type="InterPro" id="IPR014729">
    <property type="entry name" value="Rossmann-like_a/b/a_fold"/>
</dbReference>
<evidence type="ECO:0000313" key="10">
    <source>
        <dbReference type="EMBL" id="CUV44299.1"/>
    </source>
</evidence>
<dbReference type="EMBL" id="LN899823">
    <property type="protein sequence ID" value="CUV23637.1"/>
    <property type="molecule type" value="Genomic_DNA"/>
</dbReference>
<dbReference type="Gene3D" id="3.40.50.620">
    <property type="entry name" value="HUPs"/>
    <property type="match status" value="1"/>
</dbReference>
<organism evidence="6">
    <name type="scientific">Ralstonia solanacearum</name>
    <name type="common">Pseudomonas solanacearum</name>
    <dbReference type="NCBI Taxonomy" id="305"/>
    <lineage>
        <taxon>Bacteria</taxon>
        <taxon>Pseudomonadati</taxon>
        <taxon>Pseudomonadota</taxon>
        <taxon>Betaproteobacteria</taxon>
        <taxon>Burkholderiales</taxon>
        <taxon>Burkholderiaceae</taxon>
        <taxon>Ralstonia</taxon>
        <taxon>Ralstonia solanacearum species complex</taxon>
    </lineage>
</organism>
<evidence type="ECO:0000313" key="7">
    <source>
        <dbReference type="EMBL" id="CUV29981.1"/>
    </source>
</evidence>
<dbReference type="CDD" id="cd00293">
    <property type="entry name" value="USP-like"/>
    <property type="match status" value="1"/>
</dbReference>
<evidence type="ECO:0000313" key="13">
    <source>
        <dbReference type="EMBL" id="UZF16442.1"/>
    </source>
</evidence>
<dbReference type="PATRIC" id="fig|305.107.peg.4696"/>
<comment type="similarity">
    <text evidence="1 2">Belongs to the universal stress protein A family.</text>
</comment>
<sequence length="151" mass="16190">MYERILLAVDGSHASELALYQAILVSKVSGAEVEALFVVDSTDAFFTPIGYDARGAEARIREYGRETLAHAAAKLESAGVRHTTKLMEKPSSLGQVSSTIVEEANVSNADLIVLGTHGRRGLRHLVMGSVAESVVHKTNKPVLMVRSETGT</sequence>
<name>A0A0K1ZKK7_RALSL</name>
<evidence type="ECO:0000259" key="3">
    <source>
        <dbReference type="Pfam" id="PF00582"/>
    </source>
</evidence>
<dbReference type="EMBL" id="LN899824">
    <property type="protein sequence ID" value="CUV29981.1"/>
    <property type="molecule type" value="Genomic_DNA"/>
</dbReference>
<gene>
    <name evidence="6" type="primary">uspA</name>
    <name evidence="13" type="ORF">LH706_08435</name>
    <name evidence="5" type="ORF">PSS4_v1_660038</name>
    <name evidence="12" type="ORF">RD1301_v1_2210009</name>
    <name evidence="4" type="ORF">RSP824_07660</name>
    <name evidence="6" type="ORF">RUN1744_v1_420045</name>
    <name evidence="7" type="ORF">RUN1985_v1_550012</name>
    <name evidence="11" type="ORF">RUN215_v1_480039</name>
    <name evidence="8" type="ORF">TD1301_v1_420011</name>
    <name evidence="9" type="ORF">TF3108_v1_110038</name>
    <name evidence="10" type="ORF">TO10_v1_150038</name>
</gene>
<dbReference type="EMBL" id="LN899826">
    <property type="protein sequence ID" value="CUV38322.1"/>
    <property type="molecule type" value="Genomic_DNA"/>
</dbReference>
<dbReference type="Pfam" id="PF00582">
    <property type="entry name" value="Usp"/>
    <property type="match status" value="1"/>
</dbReference>
<reference evidence="14" key="3">
    <citation type="submission" date="2018-01" db="EMBL/GenBank/DDBJ databases">
        <title>Raltonia solanacearum P824 infects blueberry.</title>
        <authorList>
            <person name="Bocsanczy A.M."/>
            <person name="Norman D.J."/>
        </authorList>
    </citation>
    <scope>NUCLEOTIDE SEQUENCE [LARGE SCALE GENOMIC DNA]</scope>
    <source>
        <strain evidence="14">P824</strain>
    </source>
</reference>
<dbReference type="EMBL" id="CP025741">
    <property type="protein sequence ID" value="AYA46376.1"/>
    <property type="molecule type" value="Genomic_DNA"/>
</dbReference>
<reference evidence="13" key="4">
    <citation type="submission" date="2021-10" db="EMBL/GenBank/DDBJ databases">
        <title>Complete genome sequences of five Ralstonia solancearum strains isolated from sunflower.</title>
        <authorList>
            <person name="She X."/>
            <person name="He Z."/>
        </authorList>
    </citation>
    <scope>NUCLEOTIDE SEQUENCE</scope>
    <source>
        <strain evidence="13">RS638</strain>
    </source>
</reference>
<dbReference type="GO" id="GO:0005737">
    <property type="term" value="C:cytoplasm"/>
    <property type="evidence" value="ECO:0007669"/>
    <property type="project" value="UniProtKB-SubCell"/>
</dbReference>
<protein>
    <recommendedName>
        <fullName evidence="2">Universal stress protein</fullName>
    </recommendedName>
</protein>
<comment type="subcellular location">
    <subcellularLocation>
        <location evidence="2">Cytoplasm</location>
    </subcellularLocation>
</comment>
<dbReference type="Proteomes" id="UP000262427">
    <property type="component" value="Chromosome CM"/>
</dbReference>
<dbReference type="AlphaFoldDB" id="A0A0K1ZKK7"/>